<dbReference type="InterPro" id="IPR055259">
    <property type="entry name" value="YkvP/CgeB_Glyco_trans-like"/>
</dbReference>
<evidence type="ECO:0000259" key="1">
    <source>
        <dbReference type="Pfam" id="PF13524"/>
    </source>
</evidence>
<organism evidence="2">
    <name type="scientific">Colwellia sp. C1</name>
    <dbReference type="NCBI Taxonomy" id="1737566"/>
    <lineage>
        <taxon>Bacteria</taxon>
        <taxon>Pseudomonadati</taxon>
        <taxon>Pseudomonadota</taxon>
        <taxon>Gammaproteobacteria</taxon>
        <taxon>Alteromonadales</taxon>
        <taxon>Colwelliaceae</taxon>
        <taxon>Colwellia</taxon>
    </lineage>
</organism>
<accession>A0A0P0LCU8</accession>
<sequence length="370" mass="42520">MKIIYYYSGYSSNMSGWQKVNFIDELSNNGHEIILVSMNDYVDAQIKNDKIRADITLYQPDLFMTSCDDSTLTSDFLSVIKQASIPSLLICFDNLSVPFKHRKCCSMFDLVWLTSVETQHIFRAWGAKTIFLPYASNPNVYKPTDGDELPTVSFVGTCYGVRKRKIESLLDHNIPVKLFGGNNTSSEQHNPARNVIKNLSESTLMVANLMRFDIGRKSLVGAIKKSFIQKDSHGNVKFNELQSERKSLSFENMIDVYSRSAISLGVTELWNTYLLKEPIHKIHLRCFEIPMSGGIQLVTKTDEIASYFMEDSEAIYYGCEDEMIDKCKFYLQDDKSTIREKIKENARKRSLASHTWMHRFNNVFSELKLK</sequence>
<dbReference type="AlphaFoldDB" id="A0A0P0LCU8"/>
<reference evidence="2" key="1">
    <citation type="submission" date="2015-08" db="EMBL/GenBank/DDBJ databases">
        <title>Partial sequence of psychrophilic Colwellia sp.</title>
        <authorList>
            <person name="Pankowski J.A."/>
            <person name="Leong J.S."/>
            <person name="Nano F.E."/>
        </authorList>
    </citation>
    <scope>NUCLEOTIDE SEQUENCE</scope>
    <source>
        <strain evidence="2">C1</strain>
    </source>
</reference>
<feature type="domain" description="Spore protein YkvP/CgeB glycosyl transferase-like" evidence="1">
    <location>
        <begin position="229"/>
        <end position="363"/>
    </location>
</feature>
<evidence type="ECO:0000313" key="2">
    <source>
        <dbReference type="EMBL" id="ALK44159.1"/>
    </source>
</evidence>
<protein>
    <submittedName>
        <fullName evidence="2">WcgA</fullName>
    </submittedName>
</protein>
<dbReference type="EMBL" id="KT428294">
    <property type="protein sequence ID" value="ALK44159.1"/>
    <property type="molecule type" value="Genomic_DNA"/>
</dbReference>
<name>A0A0P0LCU8_9GAMM</name>
<proteinExistence type="predicted"/>
<dbReference type="Pfam" id="PF13524">
    <property type="entry name" value="Glyco_trans_1_2"/>
    <property type="match status" value="1"/>
</dbReference>